<reference evidence="1 2" key="1">
    <citation type="journal article" date="2023" name="Plants (Basel)">
        <title>Bridging the Gap: Combining Genomics and Transcriptomics Approaches to Understand Stylosanthes scabra, an Orphan Legume from the Brazilian Caatinga.</title>
        <authorList>
            <person name="Ferreira-Neto J.R.C."/>
            <person name="da Silva M.D."/>
            <person name="Binneck E."/>
            <person name="de Melo N.F."/>
            <person name="da Silva R.H."/>
            <person name="de Melo A.L.T.M."/>
            <person name="Pandolfi V."/>
            <person name="Bustamante F.O."/>
            <person name="Brasileiro-Vidal A.C."/>
            <person name="Benko-Iseppon A.M."/>
        </authorList>
    </citation>
    <scope>NUCLEOTIDE SEQUENCE [LARGE SCALE GENOMIC DNA]</scope>
    <source>
        <tissue evidence="1">Leaves</tissue>
    </source>
</reference>
<organism evidence="1 2">
    <name type="scientific">Stylosanthes scabra</name>
    <dbReference type="NCBI Taxonomy" id="79078"/>
    <lineage>
        <taxon>Eukaryota</taxon>
        <taxon>Viridiplantae</taxon>
        <taxon>Streptophyta</taxon>
        <taxon>Embryophyta</taxon>
        <taxon>Tracheophyta</taxon>
        <taxon>Spermatophyta</taxon>
        <taxon>Magnoliopsida</taxon>
        <taxon>eudicotyledons</taxon>
        <taxon>Gunneridae</taxon>
        <taxon>Pentapetalae</taxon>
        <taxon>rosids</taxon>
        <taxon>fabids</taxon>
        <taxon>Fabales</taxon>
        <taxon>Fabaceae</taxon>
        <taxon>Papilionoideae</taxon>
        <taxon>50 kb inversion clade</taxon>
        <taxon>dalbergioids sensu lato</taxon>
        <taxon>Dalbergieae</taxon>
        <taxon>Pterocarpus clade</taxon>
        <taxon>Stylosanthes</taxon>
    </lineage>
</organism>
<name>A0ABU6Y209_9FABA</name>
<accession>A0ABU6Y209</accession>
<comment type="caution">
    <text evidence="1">The sequence shown here is derived from an EMBL/GenBank/DDBJ whole genome shotgun (WGS) entry which is preliminary data.</text>
</comment>
<gene>
    <name evidence="1" type="ORF">PIB30_004055</name>
</gene>
<proteinExistence type="predicted"/>
<keyword evidence="2" id="KW-1185">Reference proteome</keyword>
<protein>
    <submittedName>
        <fullName evidence="1">Uncharacterized protein</fullName>
    </submittedName>
</protein>
<sequence length="93" mass="10630">MNKKNYYSIRDVEMVLNNNNDAKFTAPGTPTFIMKIFIHLPLKQCLTNGNILSSGKQTEQVTPFSKRTNRFAVKFSINTVLDPENEKQAPDHE</sequence>
<dbReference type="Proteomes" id="UP001341840">
    <property type="component" value="Unassembled WGS sequence"/>
</dbReference>
<evidence type="ECO:0000313" key="2">
    <source>
        <dbReference type="Proteomes" id="UP001341840"/>
    </source>
</evidence>
<dbReference type="EMBL" id="JASCZI010241663">
    <property type="protein sequence ID" value="MED6203926.1"/>
    <property type="molecule type" value="Genomic_DNA"/>
</dbReference>
<evidence type="ECO:0000313" key="1">
    <source>
        <dbReference type="EMBL" id="MED6203926.1"/>
    </source>
</evidence>